<evidence type="ECO:0008006" key="3">
    <source>
        <dbReference type="Google" id="ProtNLM"/>
    </source>
</evidence>
<dbReference type="AlphaFoldDB" id="A0A7Z0J6R5"/>
<dbReference type="Gene3D" id="1.20.1270.210">
    <property type="match status" value="1"/>
</dbReference>
<reference evidence="1 2" key="1">
    <citation type="submission" date="2020-07" db="EMBL/GenBank/DDBJ databases">
        <title>Sequencing the genomes of 1000 actinobacteria strains.</title>
        <authorList>
            <person name="Klenk H.-P."/>
        </authorList>
    </citation>
    <scope>NUCLEOTIDE SEQUENCE [LARGE SCALE GENOMIC DNA]</scope>
    <source>
        <strain evidence="1 2">LI1</strain>
    </source>
</reference>
<dbReference type="Gene3D" id="3.40.140.120">
    <property type="match status" value="1"/>
</dbReference>
<organism evidence="1 2">
    <name type="scientific">Glaciibacter psychrotolerans</name>
    <dbReference type="NCBI Taxonomy" id="670054"/>
    <lineage>
        <taxon>Bacteria</taxon>
        <taxon>Bacillati</taxon>
        <taxon>Actinomycetota</taxon>
        <taxon>Actinomycetes</taxon>
        <taxon>Micrococcales</taxon>
        <taxon>Microbacteriaceae</taxon>
        <taxon>Glaciibacter</taxon>
    </lineage>
</organism>
<evidence type="ECO:0000313" key="1">
    <source>
        <dbReference type="EMBL" id="NYJ20812.1"/>
    </source>
</evidence>
<evidence type="ECO:0000313" key="2">
    <source>
        <dbReference type="Proteomes" id="UP000537260"/>
    </source>
</evidence>
<name>A0A7Z0J6R5_9MICO</name>
<dbReference type="RefSeq" id="WP_179579509.1">
    <property type="nucleotide sequence ID" value="NZ_JACCFM010000001.1"/>
</dbReference>
<gene>
    <name evidence="1" type="ORF">HNR05_002603</name>
</gene>
<comment type="caution">
    <text evidence="1">The sequence shown here is derived from an EMBL/GenBank/DDBJ whole genome shotgun (WGS) entry which is preliminary data.</text>
</comment>
<dbReference type="EMBL" id="JACCFM010000001">
    <property type="protein sequence ID" value="NYJ20812.1"/>
    <property type="molecule type" value="Genomic_DNA"/>
</dbReference>
<accession>A0A7Z0J6R5</accession>
<dbReference type="Proteomes" id="UP000537260">
    <property type="component" value="Unassembled WGS sequence"/>
</dbReference>
<proteinExistence type="predicted"/>
<protein>
    <recommendedName>
        <fullName evidence="3">Phage portal protein</fullName>
    </recommendedName>
</protein>
<dbReference type="Gene3D" id="3.30.1120.70">
    <property type="match status" value="1"/>
</dbReference>
<sequence>MSNTASKLFDMGILDRLGLGRSKHDLLTSAQSLGVTSPYSPRIDIPAAIITDLFSDDAAAKLPLSREIAISVPAVSKARNLLVSTIAKFPLRALDTKGLIQNQPPFLYRTNSAVTPYERMAWTVDDMVFYGVSLWLAKRGAKDSSGRGAILDAEWCPRHLWSIVGGQVIVDGEPMPEDAVILFNSPFEGLLQVGQRTVTGAVDQEAAWVGRAKNPVPLIDLHRIDDQLTDEEVTEFVAAWAKARTSENGAIGSTPPSIEIKTYGEVKADLMTEGRNAIRTDVGSFLNVRASMLDGTSGIDSLTYTTKDGEKNSFYEFDLPFWTDPIEARLSMDDIVTSGQRVRFDKYEAYNLPTPTGPIQED</sequence>
<keyword evidence="2" id="KW-1185">Reference proteome</keyword>